<dbReference type="Gene3D" id="1.25.40.10">
    <property type="entry name" value="Tetratricopeptide repeat domain"/>
    <property type="match status" value="1"/>
</dbReference>
<dbReference type="InterPro" id="IPR011990">
    <property type="entry name" value="TPR-like_helical_dom_sf"/>
</dbReference>
<evidence type="ECO:0000313" key="2">
    <source>
        <dbReference type="EMBL" id="VFK21230.1"/>
    </source>
</evidence>
<dbReference type="Pfam" id="PF14559">
    <property type="entry name" value="TPR_19"/>
    <property type="match status" value="1"/>
</dbReference>
<gene>
    <name evidence="2" type="ORF">BECKLFY1418C_GA0070996_10889</name>
</gene>
<dbReference type="SUPFAM" id="SSF48452">
    <property type="entry name" value="TPR-like"/>
    <property type="match status" value="1"/>
</dbReference>
<dbReference type="EMBL" id="CAADFN010000088">
    <property type="protein sequence ID" value="VFK21230.1"/>
    <property type="molecule type" value="Genomic_DNA"/>
</dbReference>
<reference evidence="2" key="1">
    <citation type="submission" date="2019-02" db="EMBL/GenBank/DDBJ databases">
        <authorList>
            <person name="Gruber-Vodicka R. H."/>
            <person name="Seah K. B. B."/>
        </authorList>
    </citation>
    <scope>NUCLEOTIDE SEQUENCE</scope>
    <source>
        <strain evidence="2">BECK_BY7</strain>
    </source>
</reference>
<dbReference type="PROSITE" id="PS50005">
    <property type="entry name" value="TPR"/>
    <property type="match status" value="1"/>
</dbReference>
<proteinExistence type="predicted"/>
<evidence type="ECO:0000256" key="1">
    <source>
        <dbReference type="PROSITE-ProRule" id="PRU00339"/>
    </source>
</evidence>
<name>A0A450WW39_9GAMM</name>
<dbReference type="InterPro" id="IPR019734">
    <property type="entry name" value="TPR_rpt"/>
</dbReference>
<keyword evidence="1" id="KW-0802">TPR repeat</keyword>
<feature type="repeat" description="TPR" evidence="1">
    <location>
        <begin position="65"/>
        <end position="98"/>
    </location>
</feature>
<dbReference type="AlphaFoldDB" id="A0A450WW39"/>
<accession>A0A450WW39</accession>
<protein>
    <submittedName>
        <fullName evidence="2">Tetratricopeptide repeat-containing protein</fullName>
    </submittedName>
</protein>
<sequence length="172" mass="19560">MRIVEYTRQGKQERAEQFPGFLCEDHRERSDLLAKSLCDLANQIPQSNWRLGLYREAVEGNPMDTIALTGYATALANTGDNERVFELFERSLAVDPDDRITLLELGLFLETQDRYDEAIEYLERIPLTEADGEGWGGEKGHFHLFESGRLCIWKPPMATGRGMFRSGSGISR</sequence>
<organism evidence="2">
    <name type="scientific">Candidatus Kentrum sp. LFY</name>
    <dbReference type="NCBI Taxonomy" id="2126342"/>
    <lineage>
        <taxon>Bacteria</taxon>
        <taxon>Pseudomonadati</taxon>
        <taxon>Pseudomonadota</taxon>
        <taxon>Gammaproteobacteria</taxon>
        <taxon>Candidatus Kentrum</taxon>
    </lineage>
</organism>